<dbReference type="EMBL" id="KZ679126">
    <property type="protein sequence ID" value="PTB81358.1"/>
    <property type="molecule type" value="Genomic_DNA"/>
</dbReference>
<dbReference type="AlphaFoldDB" id="A0A2T4CIM0"/>
<dbReference type="STRING" id="983965.A0A2T4CIM0"/>
<dbReference type="Proteomes" id="UP000240760">
    <property type="component" value="Unassembled WGS sequence"/>
</dbReference>
<organism evidence="1 2">
    <name type="scientific">Trichoderma longibrachiatum ATCC 18648</name>
    <dbReference type="NCBI Taxonomy" id="983965"/>
    <lineage>
        <taxon>Eukaryota</taxon>
        <taxon>Fungi</taxon>
        <taxon>Dikarya</taxon>
        <taxon>Ascomycota</taxon>
        <taxon>Pezizomycotina</taxon>
        <taxon>Sordariomycetes</taxon>
        <taxon>Hypocreomycetidae</taxon>
        <taxon>Hypocreales</taxon>
        <taxon>Hypocreaceae</taxon>
        <taxon>Trichoderma</taxon>
    </lineage>
</organism>
<sequence length="121" mass="13343">MDWGIHKGSLLDHETAVNIGFEIHVEDSVPLSGTVDLYSCNLDNAPGTIENERIEVVGKVVYTLTGVNQTSLPQIRIGRTTHYKIPLTLNIRLGDEAGHLVFRLLYKGEEVGKAEISITDD</sequence>
<keyword evidence="2" id="KW-1185">Reference proteome</keyword>
<proteinExistence type="predicted"/>
<reference evidence="1 2" key="1">
    <citation type="submission" date="2016-07" db="EMBL/GenBank/DDBJ databases">
        <title>Multiple horizontal gene transfer events from other fungi enriched the ability of initially mycotrophic Trichoderma (Ascomycota) to feed on dead plant biomass.</title>
        <authorList>
            <consortium name="DOE Joint Genome Institute"/>
            <person name="Aerts A."/>
            <person name="Atanasova L."/>
            <person name="Chenthamara K."/>
            <person name="Zhang J."/>
            <person name="Grujic M."/>
            <person name="Henrissat B."/>
            <person name="Kuo A."/>
            <person name="Salamov A."/>
            <person name="Lipzen A."/>
            <person name="Labutti K."/>
            <person name="Barry K."/>
            <person name="Miao Y."/>
            <person name="Rahimi M.J."/>
            <person name="Shen Q."/>
            <person name="Grigoriev I.V."/>
            <person name="Kubicek C.P."/>
            <person name="Druzhinina I.S."/>
        </authorList>
    </citation>
    <scope>NUCLEOTIDE SEQUENCE [LARGE SCALE GENOMIC DNA]</scope>
    <source>
        <strain evidence="1 2">ATCC 18648</strain>
    </source>
</reference>
<accession>A0A2T4CIM0</accession>
<evidence type="ECO:0000313" key="1">
    <source>
        <dbReference type="EMBL" id="PTB81358.1"/>
    </source>
</evidence>
<gene>
    <name evidence="1" type="ORF">M440DRAFT_1013941</name>
</gene>
<protein>
    <submittedName>
        <fullName evidence="1">Uncharacterized protein</fullName>
    </submittedName>
</protein>
<name>A0A2T4CIM0_TRILO</name>
<dbReference type="OrthoDB" id="2963168at2759"/>
<evidence type="ECO:0000313" key="2">
    <source>
        <dbReference type="Proteomes" id="UP000240760"/>
    </source>
</evidence>